<reference evidence="1 2" key="1">
    <citation type="submission" date="2020-08" db="EMBL/GenBank/DDBJ databases">
        <title>Complete genome sequence of Entomobacter blattae G55GP.</title>
        <authorList>
            <person name="Poehlein A."/>
            <person name="Guzman J."/>
            <person name="Daniel R."/>
            <person name="Vilcinskas A."/>
        </authorList>
    </citation>
    <scope>NUCLEOTIDE SEQUENCE [LARGE SCALE GENOMIC DNA]</scope>
    <source>
        <strain evidence="1 2">G55GP</strain>
    </source>
</reference>
<sequence length="68" mass="7687">MSNIGKISYNTSSPGPNLERFLPSSLRSKLYSNPNSIIYQIYCAHRENMKNGKSSYGDSYKTKKVSHP</sequence>
<organism evidence="1 2">
    <name type="scientific">Entomobacter blattae</name>
    <dbReference type="NCBI Taxonomy" id="2762277"/>
    <lineage>
        <taxon>Bacteria</taxon>
        <taxon>Pseudomonadati</taxon>
        <taxon>Pseudomonadota</taxon>
        <taxon>Alphaproteobacteria</taxon>
        <taxon>Acetobacterales</taxon>
        <taxon>Acetobacteraceae</taxon>
        <taxon>Entomobacter</taxon>
    </lineage>
</organism>
<accession>A0A7H1NNZ4</accession>
<dbReference type="KEGG" id="ebla:JGUZn3_02460"/>
<evidence type="ECO:0000313" key="1">
    <source>
        <dbReference type="EMBL" id="QNT77504.1"/>
    </source>
</evidence>
<name>A0A7H1NNZ4_9PROT</name>
<dbReference type="Proteomes" id="UP000516349">
    <property type="component" value="Chromosome"/>
</dbReference>
<keyword evidence="2" id="KW-1185">Reference proteome</keyword>
<dbReference type="AlphaFoldDB" id="A0A7H1NNZ4"/>
<protein>
    <submittedName>
        <fullName evidence="1">Uncharacterized protein</fullName>
    </submittedName>
</protein>
<evidence type="ECO:0000313" key="2">
    <source>
        <dbReference type="Proteomes" id="UP000516349"/>
    </source>
</evidence>
<gene>
    <name evidence="1" type="ORF">JGUZn3_02460</name>
</gene>
<proteinExistence type="predicted"/>
<dbReference type="EMBL" id="CP060244">
    <property type="protein sequence ID" value="QNT77504.1"/>
    <property type="molecule type" value="Genomic_DNA"/>
</dbReference>